<name>A0A078LSW0_9PSED</name>
<feature type="signal peptide" evidence="1">
    <location>
        <begin position="1"/>
        <end position="21"/>
    </location>
</feature>
<reference evidence="2 3" key="1">
    <citation type="submission" date="2014-07" db="EMBL/GenBank/DDBJ databases">
        <authorList>
            <person name="Urmite Genomes Urmite Genomes"/>
        </authorList>
    </citation>
    <scope>NUCLEOTIDE SEQUENCE [LARGE SCALE GENOMIC DNA]</scope>
    <source>
        <strain evidence="2 3">20_BN</strain>
    </source>
</reference>
<dbReference type="Gene3D" id="3.30.10.10">
    <property type="entry name" value="Trypsin Inhibitor V, subunit A"/>
    <property type="match status" value="1"/>
</dbReference>
<feature type="chain" id="PRO_5001741287" evidence="1">
    <location>
        <begin position="22"/>
        <end position="98"/>
    </location>
</feature>
<dbReference type="OrthoDB" id="7917348at2"/>
<dbReference type="HOGENOM" id="CLU_123717_0_2_6"/>
<dbReference type="InterPro" id="IPR021719">
    <property type="entry name" value="Prot_inh_I78"/>
</dbReference>
<dbReference type="eggNOG" id="ENOG50339MI">
    <property type="taxonomic scope" value="Bacteria"/>
</dbReference>
<proteinExistence type="predicted"/>
<dbReference type="PANTHER" id="PTHR39600:SF1">
    <property type="entry name" value="PEPTIDASE INHIBITOR I78 FAMILY PROTEIN"/>
    <property type="match status" value="1"/>
</dbReference>
<dbReference type="Pfam" id="PF11720">
    <property type="entry name" value="Inhibitor_I78"/>
    <property type="match status" value="1"/>
</dbReference>
<keyword evidence="1" id="KW-0732">Signal</keyword>
<sequence length="98" mass="10404">MKTTRTSILILLGVALAGCQALTPDHSPSATGDCNAAAVQELVGKQASPELLDQSRRDSGARVARLLRPGDVVTLEYNAQRLNLTTDEDGRIQRVSCG</sequence>
<dbReference type="PROSITE" id="PS51257">
    <property type="entry name" value="PROKAR_LIPOPROTEIN"/>
    <property type="match status" value="1"/>
</dbReference>
<organism evidence="2 3">
    <name type="scientific">Pseudomonas saudiphocaensis</name>
    <dbReference type="NCBI Taxonomy" id="1499686"/>
    <lineage>
        <taxon>Bacteria</taxon>
        <taxon>Pseudomonadati</taxon>
        <taxon>Pseudomonadota</taxon>
        <taxon>Gammaproteobacteria</taxon>
        <taxon>Pseudomonadales</taxon>
        <taxon>Pseudomonadaceae</taxon>
        <taxon>Pseudomonas</taxon>
    </lineage>
</organism>
<evidence type="ECO:0000313" key="2">
    <source>
        <dbReference type="EMBL" id="CDZ93402.1"/>
    </source>
</evidence>
<gene>
    <name evidence="2" type="ORF">BN1079_00692</name>
</gene>
<dbReference type="AlphaFoldDB" id="A0A078LSW0"/>
<dbReference type="PANTHER" id="PTHR39600">
    <property type="entry name" value="PEPTIDASE INHIBITOR I78 FAMILY PROTEIN"/>
    <property type="match status" value="1"/>
</dbReference>
<keyword evidence="2" id="KW-0449">Lipoprotein</keyword>
<dbReference type="Proteomes" id="UP000053902">
    <property type="component" value="Unassembled WGS sequence"/>
</dbReference>
<dbReference type="EMBL" id="CCSF01000001">
    <property type="protein sequence ID" value="CDZ93402.1"/>
    <property type="molecule type" value="Genomic_DNA"/>
</dbReference>
<dbReference type="STRING" id="1499686.BN1079_00692"/>
<protein>
    <submittedName>
        <fullName evidence="2">Lipoprotein</fullName>
    </submittedName>
</protein>
<keyword evidence="3" id="KW-1185">Reference proteome</keyword>
<evidence type="ECO:0000256" key="1">
    <source>
        <dbReference type="SAM" id="SignalP"/>
    </source>
</evidence>
<evidence type="ECO:0000313" key="3">
    <source>
        <dbReference type="Proteomes" id="UP000053902"/>
    </source>
</evidence>
<accession>A0A078LSW0</accession>
<dbReference type="RefSeq" id="WP_037022299.1">
    <property type="nucleotide sequence ID" value="NZ_CCSF01000001.1"/>
</dbReference>